<keyword evidence="3" id="KW-0804">Transcription</keyword>
<evidence type="ECO:0000259" key="4">
    <source>
        <dbReference type="PROSITE" id="PS01124"/>
    </source>
</evidence>
<proteinExistence type="predicted"/>
<reference evidence="6" key="1">
    <citation type="journal article" date="2019" name="Int. J. Syst. Evol. Microbiol.">
        <title>The Global Catalogue of Microorganisms (GCM) 10K type strain sequencing project: providing services to taxonomists for standard genome sequencing and annotation.</title>
        <authorList>
            <consortium name="The Broad Institute Genomics Platform"/>
            <consortium name="The Broad Institute Genome Sequencing Center for Infectious Disease"/>
            <person name="Wu L."/>
            <person name="Ma J."/>
        </authorList>
    </citation>
    <scope>NUCLEOTIDE SEQUENCE [LARGE SCALE GENOMIC DNA]</scope>
    <source>
        <strain evidence="6">KCTC 42805</strain>
    </source>
</reference>
<keyword evidence="6" id="KW-1185">Reference proteome</keyword>
<dbReference type="Proteomes" id="UP001597469">
    <property type="component" value="Unassembled WGS sequence"/>
</dbReference>
<dbReference type="PROSITE" id="PS00041">
    <property type="entry name" value="HTH_ARAC_FAMILY_1"/>
    <property type="match status" value="1"/>
</dbReference>
<comment type="caution">
    <text evidence="5">The sequence shown here is derived from an EMBL/GenBank/DDBJ whole genome shotgun (WGS) entry which is preliminary data.</text>
</comment>
<dbReference type="PROSITE" id="PS01124">
    <property type="entry name" value="HTH_ARAC_FAMILY_2"/>
    <property type="match status" value="1"/>
</dbReference>
<dbReference type="RefSeq" id="WP_381523897.1">
    <property type="nucleotide sequence ID" value="NZ_JBHULN010000008.1"/>
</dbReference>
<sequence length="303" mass="33373">MALLTSNPTQRIQVTEPKTGQVLDAFPTQPLLSSQGAGWNHLVLEEHRLPPVEVPEVVQANIHISVQTGSPLELEWRTNGRFKRVPLTPDRICFSPAGVSGNLRWTQPSQCVFLALDPNALAVNLPDYNPSAIELAEVHGQPDPVLSHIALALRAELQQGTTSGPLLADTLVSAMAIHIAGRYASQTYRAEQRVSGLSAVQRKLVTDYMADHLGESIKLADLAQLVHMSSFHFARCFKRATGQAPHQHLVQQRIDKAKELLRHSGLSLTDIALTVGLSEQSHLNRLFRKATGVTPLAYRQQRR</sequence>
<evidence type="ECO:0000313" key="6">
    <source>
        <dbReference type="Proteomes" id="UP001597469"/>
    </source>
</evidence>
<dbReference type="SUPFAM" id="SSF46689">
    <property type="entry name" value="Homeodomain-like"/>
    <property type="match status" value="2"/>
</dbReference>
<dbReference type="InterPro" id="IPR018060">
    <property type="entry name" value="HTH_AraC"/>
</dbReference>
<dbReference type="Pfam" id="PF12833">
    <property type="entry name" value="HTH_18"/>
    <property type="match status" value="1"/>
</dbReference>
<dbReference type="EMBL" id="JBHULN010000008">
    <property type="protein sequence ID" value="MFD2571940.1"/>
    <property type="molecule type" value="Genomic_DNA"/>
</dbReference>
<gene>
    <name evidence="5" type="ORF">ACFSUS_14955</name>
</gene>
<dbReference type="PANTHER" id="PTHR46796:SF6">
    <property type="entry name" value="ARAC SUBFAMILY"/>
    <property type="match status" value="1"/>
</dbReference>
<dbReference type="PANTHER" id="PTHR46796">
    <property type="entry name" value="HTH-TYPE TRANSCRIPTIONAL ACTIVATOR RHAS-RELATED"/>
    <property type="match status" value="1"/>
</dbReference>
<dbReference type="SMART" id="SM00342">
    <property type="entry name" value="HTH_ARAC"/>
    <property type="match status" value="1"/>
</dbReference>
<dbReference type="Gene3D" id="1.10.10.60">
    <property type="entry name" value="Homeodomain-like"/>
    <property type="match status" value="2"/>
</dbReference>
<keyword evidence="1" id="KW-0805">Transcription regulation</keyword>
<keyword evidence="2" id="KW-0238">DNA-binding</keyword>
<evidence type="ECO:0000256" key="3">
    <source>
        <dbReference type="ARBA" id="ARBA00023163"/>
    </source>
</evidence>
<evidence type="ECO:0000256" key="1">
    <source>
        <dbReference type="ARBA" id="ARBA00023015"/>
    </source>
</evidence>
<evidence type="ECO:0000313" key="5">
    <source>
        <dbReference type="EMBL" id="MFD2571940.1"/>
    </source>
</evidence>
<protein>
    <submittedName>
        <fullName evidence="5">AraC family transcriptional regulator</fullName>
    </submittedName>
</protein>
<evidence type="ECO:0000256" key="2">
    <source>
        <dbReference type="ARBA" id="ARBA00023125"/>
    </source>
</evidence>
<organism evidence="5 6">
    <name type="scientific">Spirosoma soli</name>
    <dbReference type="NCBI Taxonomy" id="1770529"/>
    <lineage>
        <taxon>Bacteria</taxon>
        <taxon>Pseudomonadati</taxon>
        <taxon>Bacteroidota</taxon>
        <taxon>Cytophagia</taxon>
        <taxon>Cytophagales</taxon>
        <taxon>Cytophagaceae</taxon>
        <taxon>Spirosoma</taxon>
    </lineage>
</organism>
<dbReference type="InterPro" id="IPR009057">
    <property type="entry name" value="Homeodomain-like_sf"/>
</dbReference>
<dbReference type="InterPro" id="IPR018062">
    <property type="entry name" value="HTH_AraC-typ_CS"/>
</dbReference>
<accession>A0ABW5M4P3</accession>
<feature type="domain" description="HTH araC/xylS-type" evidence="4">
    <location>
        <begin position="203"/>
        <end position="301"/>
    </location>
</feature>
<name>A0ABW5M4P3_9BACT</name>
<dbReference type="InterPro" id="IPR050204">
    <property type="entry name" value="AraC_XylS_family_regulators"/>
</dbReference>